<dbReference type="InterPro" id="IPR049560">
    <property type="entry name" value="MeTrfase_RsmB-F_NOP2_cat"/>
</dbReference>
<dbReference type="InterPro" id="IPR035926">
    <property type="entry name" value="NusB-like_sf"/>
</dbReference>
<dbReference type="PANTHER" id="PTHR22807">
    <property type="entry name" value="NOP2 YEAST -RELATED NOL1/NOP2/FMU SUN DOMAIN-CONTAINING"/>
    <property type="match status" value="1"/>
</dbReference>
<feature type="region of interest" description="Disordered" evidence="7">
    <location>
        <begin position="1"/>
        <end position="327"/>
    </location>
</feature>
<dbReference type="Pfam" id="PF01189">
    <property type="entry name" value="Methyltr_RsmB-F"/>
    <property type="match status" value="1"/>
</dbReference>
<dbReference type="PROSITE" id="PS51686">
    <property type="entry name" value="SAM_MT_RSMB_NOP"/>
    <property type="match status" value="1"/>
</dbReference>
<dbReference type="SUPFAM" id="SSF48013">
    <property type="entry name" value="NusB-like"/>
    <property type="match status" value="1"/>
</dbReference>
<dbReference type="Gene3D" id="3.40.50.150">
    <property type="entry name" value="Vaccinia Virus protein VP39"/>
    <property type="match status" value="1"/>
</dbReference>
<feature type="binding site" evidence="6">
    <location>
        <position position="615"/>
    </location>
    <ligand>
        <name>S-adenosyl-L-methionine</name>
        <dbReference type="ChEBI" id="CHEBI:59789"/>
    </ligand>
</feature>
<evidence type="ECO:0000256" key="6">
    <source>
        <dbReference type="PROSITE-ProRule" id="PRU01023"/>
    </source>
</evidence>
<evidence type="ECO:0000313" key="10">
    <source>
        <dbReference type="Proteomes" id="UP001519295"/>
    </source>
</evidence>
<dbReference type="Gene3D" id="1.10.940.10">
    <property type="entry name" value="NusB-like"/>
    <property type="match status" value="1"/>
</dbReference>
<dbReference type="Pfam" id="PF01029">
    <property type="entry name" value="NusB"/>
    <property type="match status" value="1"/>
</dbReference>
<dbReference type="CDD" id="cd02440">
    <property type="entry name" value="AdoMet_MTases"/>
    <property type="match status" value="1"/>
</dbReference>
<dbReference type="Proteomes" id="UP001519295">
    <property type="component" value="Unassembled WGS sequence"/>
</dbReference>
<keyword evidence="10" id="KW-1185">Reference proteome</keyword>
<evidence type="ECO:0000256" key="4">
    <source>
        <dbReference type="ARBA" id="ARBA00022691"/>
    </source>
</evidence>
<dbReference type="SUPFAM" id="SSF53335">
    <property type="entry name" value="S-adenosyl-L-methionine-dependent methyltransferases"/>
    <property type="match status" value="1"/>
</dbReference>
<evidence type="ECO:0000256" key="3">
    <source>
        <dbReference type="ARBA" id="ARBA00022679"/>
    </source>
</evidence>
<dbReference type="InterPro" id="IPR006027">
    <property type="entry name" value="NusB_RsmB_TIM44"/>
</dbReference>
<dbReference type="EMBL" id="JAGINU010000001">
    <property type="protein sequence ID" value="MBP2368662.1"/>
    <property type="molecule type" value="Genomic_DNA"/>
</dbReference>
<dbReference type="PANTHER" id="PTHR22807:SF53">
    <property type="entry name" value="RIBOSOMAL RNA SMALL SUBUNIT METHYLTRANSFERASE B-RELATED"/>
    <property type="match status" value="1"/>
</dbReference>
<gene>
    <name evidence="9" type="ORF">JOF36_004358</name>
</gene>
<name>A0ABS4VXJ7_9PSEU</name>
<dbReference type="InterPro" id="IPR023267">
    <property type="entry name" value="RCMT"/>
</dbReference>
<evidence type="ECO:0000259" key="8">
    <source>
        <dbReference type="PROSITE" id="PS51686"/>
    </source>
</evidence>
<feature type="binding site" evidence="6">
    <location>
        <position position="639"/>
    </location>
    <ligand>
        <name>S-adenosyl-L-methionine</name>
        <dbReference type="ChEBI" id="CHEBI:59789"/>
    </ligand>
</feature>
<feature type="compositionally biased region" description="Basic and acidic residues" evidence="7">
    <location>
        <begin position="97"/>
        <end position="133"/>
    </location>
</feature>
<proteinExistence type="inferred from homology"/>
<feature type="domain" description="SAM-dependent MTase RsmB/NOP-type" evidence="8">
    <location>
        <begin position="485"/>
        <end position="778"/>
    </location>
</feature>
<feature type="compositionally biased region" description="Low complexity" evidence="7">
    <location>
        <begin position="305"/>
        <end position="315"/>
    </location>
</feature>
<dbReference type="EC" id="2.1.1.176" evidence="9"/>
<dbReference type="InterPro" id="IPR001678">
    <property type="entry name" value="MeTrfase_RsmB-F_NOP2_dom"/>
</dbReference>
<accession>A0ABS4VXJ7</accession>
<evidence type="ECO:0000256" key="2">
    <source>
        <dbReference type="ARBA" id="ARBA00022603"/>
    </source>
</evidence>
<sequence>MSEQDPRSRPGDDDRRRDGRGAPRDGDRRGPGGPDRGGRSRDDSARRDGPRRDGGGPRDGGGRRDDAGRRDAGRRDDRNRGGGRTDDRGRTGSGWGGDRDPRAGGRDDRSGDRTGDRDPRAGGRDDRTGDRGRTGGGPRDGGDRAGRDRSEQDRAGTGRRDDRRDERGGDRGGDRPRFRDDRGGDRTRPRDEGGGDRPRGQGDRRDERGRERTGHGDDRRPSHSRSGGDVARRRDTGGPSRDTGGPSRETGGPRGGFRAAGPRDDRPRDDREGRPRRDRDTGRSPRREQENRGRRDEGRRERTAGPRNAGPPRGRVGPGRPPSADPARQAAYDLLTAVRERDAYANLALPGILRRHGLRDRDAALATELGYGTLRAQGLLDTIIDACTDRALSKIEHPLLDALRLGAYQLLRTRVPDHAAVSTCVELVRGDHGSQSAGFVNAVLRRIGERDEAAWLDRLAPDPAEDPVGSAALRHAHPRWIAQAFADALGDTGEELTEALAADDTRPRVHLLARPGEISAEELALATGGEQAPWSPYGVHLEPGSGEVGELDAVAEGLALVQDEGSQLVAAALAKAEPVGADTGRWLDLCAGPGGKASLLGGLVAAHGGTIDAVESSEHRAELVRKVTADLPVTVHVADAREAPLPDGVFDRVLVDAPCTGLGALRRRPEARWRRRPEDTAELARLQRELLVAALRHVRPGGVVAYVTCSPHLSETVGVVGRILGREGRPGPAGPVEQLDARAVLPDGMPGLGDGPTVQLWPHRHGTDAMFLALLRRPAD</sequence>
<feature type="compositionally biased region" description="Basic and acidic residues" evidence="7">
    <location>
        <begin position="1"/>
        <end position="90"/>
    </location>
</feature>
<keyword evidence="3 6" id="KW-0808">Transferase</keyword>
<keyword evidence="5 6" id="KW-0694">RNA-binding</keyword>
<organism evidence="9 10">
    <name type="scientific">Pseudonocardia parietis</name>
    <dbReference type="NCBI Taxonomy" id="570936"/>
    <lineage>
        <taxon>Bacteria</taxon>
        <taxon>Bacillati</taxon>
        <taxon>Actinomycetota</taxon>
        <taxon>Actinomycetes</taxon>
        <taxon>Pseudonocardiales</taxon>
        <taxon>Pseudonocardiaceae</taxon>
        <taxon>Pseudonocardia</taxon>
    </lineage>
</organism>
<evidence type="ECO:0000256" key="1">
    <source>
        <dbReference type="ARBA" id="ARBA00007494"/>
    </source>
</evidence>
<dbReference type="InterPro" id="IPR018314">
    <property type="entry name" value="RsmB/NOL1/NOP2-like_CS"/>
</dbReference>
<dbReference type="GO" id="GO:0032259">
    <property type="term" value="P:methylation"/>
    <property type="evidence" value="ECO:0007669"/>
    <property type="project" value="UniProtKB-KW"/>
</dbReference>
<evidence type="ECO:0000256" key="7">
    <source>
        <dbReference type="SAM" id="MobiDB-lite"/>
    </source>
</evidence>
<protein>
    <submittedName>
        <fullName evidence="9">16S rRNA (Cytosine967-C5)-methyltransferase</fullName>
        <ecNumber evidence="9">2.1.1.176</ecNumber>
    </submittedName>
</protein>
<dbReference type="GO" id="GO:0008168">
    <property type="term" value="F:methyltransferase activity"/>
    <property type="evidence" value="ECO:0007669"/>
    <property type="project" value="UniProtKB-KW"/>
</dbReference>
<dbReference type="InterPro" id="IPR029063">
    <property type="entry name" value="SAM-dependent_MTases_sf"/>
</dbReference>
<evidence type="ECO:0000256" key="5">
    <source>
        <dbReference type="ARBA" id="ARBA00022884"/>
    </source>
</evidence>
<feature type="binding site" evidence="6">
    <location>
        <position position="656"/>
    </location>
    <ligand>
        <name>S-adenosyl-L-methionine</name>
        <dbReference type="ChEBI" id="CHEBI:59789"/>
    </ligand>
</feature>
<keyword evidence="4 6" id="KW-0949">S-adenosyl-L-methionine</keyword>
<dbReference type="PROSITE" id="PS01153">
    <property type="entry name" value="NOL1_NOP2_SUN"/>
    <property type="match status" value="1"/>
</dbReference>
<reference evidence="9 10" key="1">
    <citation type="submission" date="2021-03" db="EMBL/GenBank/DDBJ databases">
        <title>Sequencing the genomes of 1000 actinobacteria strains.</title>
        <authorList>
            <person name="Klenk H.-P."/>
        </authorList>
    </citation>
    <scope>NUCLEOTIDE SEQUENCE [LARGE SCALE GENOMIC DNA]</scope>
    <source>
        <strain evidence="9 10">DSM 45256</strain>
    </source>
</reference>
<comment type="similarity">
    <text evidence="1 6">Belongs to the class I-like SAM-binding methyltransferase superfamily. RsmB/NOP family.</text>
</comment>
<dbReference type="PRINTS" id="PR02008">
    <property type="entry name" value="RCMTFAMILY"/>
</dbReference>
<feature type="compositionally biased region" description="Basic and acidic residues" evidence="7">
    <location>
        <begin position="261"/>
        <end position="304"/>
    </location>
</feature>
<evidence type="ECO:0000313" key="9">
    <source>
        <dbReference type="EMBL" id="MBP2368662.1"/>
    </source>
</evidence>
<comment type="caution">
    <text evidence="9">The sequence shown here is derived from an EMBL/GenBank/DDBJ whole genome shotgun (WGS) entry which is preliminary data.</text>
</comment>
<keyword evidence="2 6" id="KW-0489">Methyltransferase</keyword>
<feature type="binding site" evidence="6">
    <location>
        <begin position="590"/>
        <end position="596"/>
    </location>
    <ligand>
        <name>S-adenosyl-L-methionine</name>
        <dbReference type="ChEBI" id="CHEBI:59789"/>
    </ligand>
</feature>
<feature type="compositionally biased region" description="Basic and acidic residues" evidence="7">
    <location>
        <begin position="140"/>
        <end position="221"/>
    </location>
</feature>
<feature type="active site" description="Nucleophile" evidence="6">
    <location>
        <position position="709"/>
    </location>
</feature>